<feature type="compositionally biased region" description="Pro residues" evidence="2">
    <location>
        <begin position="318"/>
        <end position="332"/>
    </location>
</feature>
<name>A0A1Q3EBC7_LENED</name>
<feature type="compositionally biased region" description="Basic and acidic residues" evidence="2">
    <location>
        <begin position="346"/>
        <end position="355"/>
    </location>
</feature>
<dbReference type="PRINTS" id="PR01217">
    <property type="entry name" value="PRICHEXTENSN"/>
</dbReference>
<dbReference type="PANTHER" id="PTHR46430">
    <property type="entry name" value="PROTEIN SKT5-RELATED"/>
    <property type="match status" value="1"/>
</dbReference>
<feature type="compositionally biased region" description="Pro residues" evidence="2">
    <location>
        <begin position="161"/>
        <end position="195"/>
    </location>
</feature>
<dbReference type="InterPro" id="IPR011990">
    <property type="entry name" value="TPR-like_helical_dom_sf"/>
</dbReference>
<feature type="compositionally biased region" description="Low complexity" evidence="2">
    <location>
        <begin position="83"/>
        <end position="98"/>
    </location>
</feature>
<sequence length="355" mass="37656">MGYYHEVGIGGPIDLDEALRWYALAQRHGNTDAGERLAALSQPAPQVLSRVEHDEITESKLVRSRTRAKERSEAQKVRDGYLAGQPQPQPQAQAQPQGQGQGQGRRRDSRQVVDLIRKNTLGSYQPQPQPQPQQAHGRYHTEHANTLPPNQVGITISRPPSAHPHPQPPPHQTHPYPQPQSQPQIPPPYTQPPLPSSSSTTQNPNQNPNQIQNQNPNPTLRPGPGPGAPSGNQSYPTANRYTLVDPGSGSAPRSDSRSPSNRGDRGDTRSPSTGPGGPGARPPPRRGPSGGIVVSGGVSTSSPYNTSNPTTGPTGVPGAPPPTAAVSPPRPTGPQTFAEMGISGAKAEDEKCVVM</sequence>
<dbReference type="STRING" id="5353.A0A1Q3EBC7"/>
<accession>A0A1Q3EBC7</accession>
<dbReference type="EMBL" id="BDGU01000196">
    <property type="protein sequence ID" value="GAW04510.1"/>
    <property type="molecule type" value="Genomic_DNA"/>
</dbReference>
<feature type="region of interest" description="Disordered" evidence="2">
    <location>
        <begin position="82"/>
        <end position="355"/>
    </location>
</feature>
<keyword evidence="1" id="KW-0677">Repeat</keyword>
<dbReference type="Gene3D" id="1.25.40.10">
    <property type="entry name" value="Tetratricopeptide repeat domain"/>
    <property type="match status" value="1"/>
</dbReference>
<feature type="compositionally biased region" description="Low complexity" evidence="2">
    <location>
        <begin position="196"/>
        <end position="218"/>
    </location>
</feature>
<keyword evidence="4" id="KW-1185">Reference proteome</keyword>
<protein>
    <submittedName>
        <fullName evidence="3">HCP-like protein</fullName>
    </submittedName>
</protein>
<comment type="caution">
    <text evidence="3">The sequence shown here is derived from an EMBL/GenBank/DDBJ whole genome shotgun (WGS) entry which is preliminary data.</text>
</comment>
<feature type="compositionally biased region" description="Polar residues" evidence="2">
    <location>
        <begin position="251"/>
        <end position="261"/>
    </location>
</feature>
<evidence type="ECO:0000256" key="1">
    <source>
        <dbReference type="ARBA" id="ARBA00022737"/>
    </source>
</evidence>
<feature type="compositionally biased region" description="Basic and acidic residues" evidence="2">
    <location>
        <begin position="105"/>
        <end position="117"/>
    </location>
</feature>
<evidence type="ECO:0000313" key="3">
    <source>
        <dbReference type="EMBL" id="GAW04510.1"/>
    </source>
</evidence>
<feature type="compositionally biased region" description="Low complexity" evidence="2">
    <location>
        <begin position="295"/>
        <end position="317"/>
    </location>
</feature>
<reference evidence="3 4" key="1">
    <citation type="submission" date="2016-08" db="EMBL/GenBank/DDBJ databases">
        <authorList>
            <consortium name="Lentinula edodes genome sequencing consortium"/>
            <person name="Sakamoto Y."/>
            <person name="Nakade K."/>
            <person name="Sato S."/>
            <person name="Yoshida Y."/>
            <person name="Miyazaki K."/>
            <person name="Natsume S."/>
            <person name="Konno N."/>
        </authorList>
    </citation>
    <scope>NUCLEOTIDE SEQUENCE [LARGE SCALE GENOMIC DNA]</scope>
    <source>
        <strain evidence="3 4">NBRC 111202</strain>
    </source>
</reference>
<reference evidence="3 4" key="2">
    <citation type="submission" date="2017-02" db="EMBL/GenBank/DDBJ databases">
        <title>A genome survey and senescence transcriptome analysis in Lentinula edodes.</title>
        <authorList>
            <person name="Sakamoto Y."/>
            <person name="Nakade K."/>
            <person name="Sato S."/>
            <person name="Yoshida Y."/>
            <person name="Miyazaki K."/>
            <person name="Natsume S."/>
            <person name="Konno N."/>
        </authorList>
    </citation>
    <scope>NUCLEOTIDE SEQUENCE [LARGE SCALE GENOMIC DNA]</scope>
    <source>
        <strain evidence="3 4">NBRC 111202</strain>
    </source>
</reference>
<organism evidence="3 4">
    <name type="scientific">Lentinula edodes</name>
    <name type="common">Shiitake mushroom</name>
    <name type="synonym">Lentinus edodes</name>
    <dbReference type="NCBI Taxonomy" id="5353"/>
    <lineage>
        <taxon>Eukaryota</taxon>
        <taxon>Fungi</taxon>
        <taxon>Dikarya</taxon>
        <taxon>Basidiomycota</taxon>
        <taxon>Agaricomycotina</taxon>
        <taxon>Agaricomycetes</taxon>
        <taxon>Agaricomycetidae</taxon>
        <taxon>Agaricales</taxon>
        <taxon>Marasmiineae</taxon>
        <taxon>Omphalotaceae</taxon>
        <taxon>Lentinula</taxon>
    </lineage>
</organism>
<gene>
    <name evidence="3" type="ORF">LENED_006306</name>
</gene>
<proteinExistence type="predicted"/>
<feature type="compositionally biased region" description="Polar residues" evidence="2">
    <location>
        <begin position="230"/>
        <end position="240"/>
    </location>
</feature>
<dbReference type="AlphaFoldDB" id="A0A1Q3EBC7"/>
<evidence type="ECO:0000256" key="2">
    <source>
        <dbReference type="SAM" id="MobiDB-lite"/>
    </source>
</evidence>
<dbReference type="PANTHER" id="PTHR46430:SF2">
    <property type="entry name" value="CHITIN SYNTHASE REGULATORY FACTOR 4"/>
    <property type="match status" value="1"/>
</dbReference>
<dbReference type="InterPro" id="IPR051726">
    <property type="entry name" value="Chitin_Synth_Reg"/>
</dbReference>
<evidence type="ECO:0000313" key="4">
    <source>
        <dbReference type="Proteomes" id="UP000188533"/>
    </source>
</evidence>
<dbReference type="Proteomes" id="UP000188533">
    <property type="component" value="Unassembled WGS sequence"/>
</dbReference>